<feature type="domain" description="Integrase catalytic" evidence="1">
    <location>
        <begin position="20"/>
        <end position="210"/>
    </location>
</feature>
<dbReference type="InterPro" id="IPR036397">
    <property type="entry name" value="RNaseH_sf"/>
</dbReference>
<organism evidence="2 3">
    <name type="scientific">Strongyloides venezuelensis</name>
    <name type="common">Threadworm</name>
    <dbReference type="NCBI Taxonomy" id="75913"/>
    <lineage>
        <taxon>Eukaryota</taxon>
        <taxon>Metazoa</taxon>
        <taxon>Ecdysozoa</taxon>
        <taxon>Nematoda</taxon>
        <taxon>Chromadorea</taxon>
        <taxon>Rhabditida</taxon>
        <taxon>Tylenchina</taxon>
        <taxon>Panagrolaimomorpha</taxon>
        <taxon>Strongyloidoidea</taxon>
        <taxon>Strongyloididae</taxon>
        <taxon>Strongyloides</taxon>
    </lineage>
</organism>
<keyword evidence="2" id="KW-1185">Reference proteome</keyword>
<name>A0A0K0F1C9_STRVS</name>
<dbReference type="STRING" id="75913.A0A0K0F1C9"/>
<proteinExistence type="predicted"/>
<dbReference type="SUPFAM" id="SSF53098">
    <property type="entry name" value="Ribonuclease H-like"/>
    <property type="match status" value="1"/>
</dbReference>
<dbReference type="Pfam" id="PF00665">
    <property type="entry name" value="rve"/>
    <property type="match status" value="1"/>
</dbReference>
<dbReference type="WBParaSite" id="SVE_0260300.1">
    <property type="protein sequence ID" value="SVE_0260300.1"/>
    <property type="gene ID" value="SVE_0260300"/>
</dbReference>
<dbReference type="AlphaFoldDB" id="A0A0K0F1C9"/>
<dbReference type="GO" id="GO:0015074">
    <property type="term" value="P:DNA integration"/>
    <property type="evidence" value="ECO:0007669"/>
    <property type="project" value="InterPro"/>
</dbReference>
<dbReference type="PANTHER" id="PTHR37984">
    <property type="entry name" value="PROTEIN CBG26694"/>
    <property type="match status" value="1"/>
</dbReference>
<dbReference type="Gene3D" id="3.30.420.10">
    <property type="entry name" value="Ribonuclease H-like superfamily/Ribonuclease H"/>
    <property type="match status" value="1"/>
</dbReference>
<dbReference type="Proteomes" id="UP000035680">
    <property type="component" value="Unassembled WGS sequence"/>
</dbReference>
<dbReference type="InterPro" id="IPR012337">
    <property type="entry name" value="RNaseH-like_sf"/>
</dbReference>
<reference evidence="2" key="1">
    <citation type="submission" date="2014-07" db="EMBL/GenBank/DDBJ databases">
        <authorList>
            <person name="Martin A.A"/>
            <person name="De Silva N."/>
        </authorList>
    </citation>
    <scope>NUCLEOTIDE SEQUENCE</scope>
</reference>
<evidence type="ECO:0000313" key="3">
    <source>
        <dbReference type="WBParaSite" id="SVE_0260300.1"/>
    </source>
</evidence>
<sequence>MCDINEDHPKQLIQTIKRQISILPGIWTVLNADYMQVDNEYILVIIDEFWKFVYAVVTKNQNGYTTRIHLSKCFTTIGFPKILQIDNGSAFISKTVKEYTESIGVAQRFSSPYHHRGNAIVERKNKDGYKYPQKVMTCQLTLLTWRNNPITDWGKRKYQQYFCLRIRRQIKKLSPGTTLSEIAYHFVYTYNRSKHFKTGIEPAKLVLNTRDSFIDTNTPFHNEYTSIILLNQSAQDRVVKTKHMRRHDETVKQEDRVLKKIMFRKDAKTSHKNQPTWEIPIE</sequence>
<dbReference type="PROSITE" id="PS50994">
    <property type="entry name" value="INTEGRASE"/>
    <property type="match status" value="1"/>
</dbReference>
<dbReference type="PANTHER" id="PTHR37984:SF5">
    <property type="entry name" value="PROTEIN NYNRIN-LIKE"/>
    <property type="match status" value="1"/>
</dbReference>
<reference evidence="3" key="2">
    <citation type="submission" date="2015-08" db="UniProtKB">
        <authorList>
            <consortium name="WormBaseParasite"/>
        </authorList>
    </citation>
    <scope>IDENTIFICATION</scope>
</reference>
<dbReference type="InterPro" id="IPR050951">
    <property type="entry name" value="Retrovirus_Pol_polyprotein"/>
</dbReference>
<accession>A0A0K0F1C9</accession>
<evidence type="ECO:0000259" key="1">
    <source>
        <dbReference type="PROSITE" id="PS50994"/>
    </source>
</evidence>
<dbReference type="GO" id="GO:0003676">
    <property type="term" value="F:nucleic acid binding"/>
    <property type="evidence" value="ECO:0007669"/>
    <property type="project" value="InterPro"/>
</dbReference>
<dbReference type="InterPro" id="IPR001584">
    <property type="entry name" value="Integrase_cat-core"/>
</dbReference>
<protein>
    <submittedName>
        <fullName evidence="3">Integrase catalytic domain-containing protein</fullName>
    </submittedName>
</protein>
<evidence type="ECO:0000313" key="2">
    <source>
        <dbReference type="Proteomes" id="UP000035680"/>
    </source>
</evidence>